<dbReference type="eggNOG" id="COG4704">
    <property type="taxonomic scope" value="Bacteria"/>
</dbReference>
<protein>
    <recommendedName>
        <fullName evidence="3">DUF2141 domain-containing protein</fullName>
    </recommendedName>
</protein>
<dbReference type="STRING" id="158500.BES08_16735"/>
<evidence type="ECO:0000313" key="1">
    <source>
        <dbReference type="EMBL" id="EZP81889.1"/>
    </source>
</evidence>
<accession>A0A031JY96</accession>
<dbReference type="Pfam" id="PF09912">
    <property type="entry name" value="DUF2141"/>
    <property type="match status" value="1"/>
</dbReference>
<evidence type="ECO:0000313" key="2">
    <source>
        <dbReference type="Proteomes" id="UP000024329"/>
    </source>
</evidence>
<organism evidence="1 2">
    <name type="scientific">Novosphingobium resinovorum</name>
    <dbReference type="NCBI Taxonomy" id="158500"/>
    <lineage>
        <taxon>Bacteria</taxon>
        <taxon>Pseudomonadati</taxon>
        <taxon>Pseudomonadota</taxon>
        <taxon>Alphaproteobacteria</taxon>
        <taxon>Sphingomonadales</taxon>
        <taxon>Sphingomonadaceae</taxon>
        <taxon>Novosphingobium</taxon>
    </lineage>
</organism>
<reference evidence="1 2" key="1">
    <citation type="submission" date="2014-03" db="EMBL/GenBank/DDBJ databases">
        <title>Whole genome sequence of Novosphingobium resinovorum KF1.</title>
        <authorList>
            <person name="Gan H.M."/>
            <person name="Gan H.Y."/>
            <person name="Chew T.H."/>
            <person name="Savka M.A."/>
        </authorList>
    </citation>
    <scope>NUCLEOTIDE SEQUENCE [LARGE SCALE GENOMIC DNA]</scope>
    <source>
        <strain evidence="1 2">KF1</strain>
    </source>
</reference>
<comment type="caution">
    <text evidence="1">The sequence shown here is derived from an EMBL/GenBank/DDBJ whole genome shotgun (WGS) entry which is preliminary data.</text>
</comment>
<dbReference type="AlphaFoldDB" id="A0A031JY96"/>
<evidence type="ECO:0008006" key="3">
    <source>
        <dbReference type="Google" id="ProtNLM"/>
    </source>
</evidence>
<sequence length="169" mass="17848">MILSLLMLANAATIPSTPDLGKAEGRCRPDEAGSSFEVQVKGLKDRIGTLKLEVYPANNTDFLADDNVLVSAGKTFRRVEVPVPASGPVRLCVRVPGPGDYAVSLLHDRDGNRKFGWRIDGIGFAGNPRLGFSKPSAEKASASVGGGPKTISIVMNYRRGLGVAPLASK</sequence>
<dbReference type="PATRIC" id="fig|158500.4.peg.2603"/>
<proteinExistence type="predicted"/>
<name>A0A031JY96_9SPHN</name>
<dbReference type="InterPro" id="IPR018673">
    <property type="entry name" value="DUF2141"/>
</dbReference>
<dbReference type="EMBL" id="JFYZ01000011">
    <property type="protein sequence ID" value="EZP81889.1"/>
    <property type="molecule type" value="Genomic_DNA"/>
</dbReference>
<gene>
    <name evidence="1" type="ORF">BV97_02547</name>
</gene>
<dbReference type="Proteomes" id="UP000024329">
    <property type="component" value="Unassembled WGS sequence"/>
</dbReference>